<name>A0A147BQY3_IXORI</name>
<organism evidence="1">
    <name type="scientific">Ixodes ricinus</name>
    <name type="common">Common tick</name>
    <name type="synonym">Acarus ricinus</name>
    <dbReference type="NCBI Taxonomy" id="34613"/>
    <lineage>
        <taxon>Eukaryota</taxon>
        <taxon>Metazoa</taxon>
        <taxon>Ecdysozoa</taxon>
        <taxon>Arthropoda</taxon>
        <taxon>Chelicerata</taxon>
        <taxon>Arachnida</taxon>
        <taxon>Acari</taxon>
        <taxon>Parasitiformes</taxon>
        <taxon>Ixodida</taxon>
        <taxon>Ixodoidea</taxon>
        <taxon>Ixodidae</taxon>
        <taxon>Ixodinae</taxon>
        <taxon>Ixodes</taxon>
    </lineage>
</organism>
<protein>
    <submittedName>
        <fullName evidence="1">Putative secreted protein</fullName>
    </submittedName>
</protein>
<dbReference type="AlphaFoldDB" id="A0A147BQY3"/>
<dbReference type="EMBL" id="GEGO01002238">
    <property type="protein sequence ID" value="JAR93166.1"/>
    <property type="molecule type" value="Transcribed_RNA"/>
</dbReference>
<evidence type="ECO:0000313" key="1">
    <source>
        <dbReference type="EMBL" id="JAR93166.1"/>
    </source>
</evidence>
<sequence length="82" mass="9086">MHTGRQHMRLLTLSRIIFTLSVEIAPCSQATKISFIAIGMFTHTSCHLTWLVMKSLSLFMSWASNRSTLAGSQPASIFSGQL</sequence>
<proteinExistence type="predicted"/>
<reference evidence="1" key="1">
    <citation type="journal article" date="2018" name="PLoS Negl. Trop. Dis.">
        <title>Sialome diversity of ticks revealed by RNAseq of single tick salivary glands.</title>
        <authorList>
            <person name="Perner J."/>
            <person name="Kropackova S."/>
            <person name="Kopacek P."/>
            <person name="Ribeiro J.M."/>
        </authorList>
    </citation>
    <scope>NUCLEOTIDE SEQUENCE</scope>
    <source>
        <strain evidence="1">Siblings of single egg batch collected in Ceske Budejovice</strain>
        <tissue evidence="1">Salivary glands</tissue>
    </source>
</reference>
<accession>A0A147BQY3</accession>